<evidence type="ECO:0000313" key="1">
    <source>
        <dbReference type="EMBL" id="JAD19933.1"/>
    </source>
</evidence>
<name>A0A0A8Y536_ARUDO</name>
<accession>A0A0A8Y536</accession>
<dbReference type="AlphaFoldDB" id="A0A0A8Y536"/>
<proteinExistence type="predicted"/>
<reference evidence="1" key="1">
    <citation type="submission" date="2014-09" db="EMBL/GenBank/DDBJ databases">
        <authorList>
            <person name="Magalhaes I.L.F."/>
            <person name="Oliveira U."/>
            <person name="Santos F.R."/>
            <person name="Vidigal T.H.D.A."/>
            <person name="Brescovit A.D."/>
            <person name="Santos A.J."/>
        </authorList>
    </citation>
    <scope>NUCLEOTIDE SEQUENCE</scope>
    <source>
        <tissue evidence="1">Shoot tissue taken approximately 20 cm above the soil surface</tissue>
    </source>
</reference>
<organism evidence="1">
    <name type="scientific">Arundo donax</name>
    <name type="common">Giant reed</name>
    <name type="synonym">Donax arundinaceus</name>
    <dbReference type="NCBI Taxonomy" id="35708"/>
    <lineage>
        <taxon>Eukaryota</taxon>
        <taxon>Viridiplantae</taxon>
        <taxon>Streptophyta</taxon>
        <taxon>Embryophyta</taxon>
        <taxon>Tracheophyta</taxon>
        <taxon>Spermatophyta</taxon>
        <taxon>Magnoliopsida</taxon>
        <taxon>Liliopsida</taxon>
        <taxon>Poales</taxon>
        <taxon>Poaceae</taxon>
        <taxon>PACMAD clade</taxon>
        <taxon>Arundinoideae</taxon>
        <taxon>Arundineae</taxon>
        <taxon>Arundo</taxon>
    </lineage>
</organism>
<sequence length="40" mass="4852">MRLPRPWCREKYRTTAKRAEHSDDLVSIFEFAEMDSLEVH</sequence>
<reference evidence="1" key="2">
    <citation type="journal article" date="2015" name="Data Brief">
        <title>Shoot transcriptome of the giant reed, Arundo donax.</title>
        <authorList>
            <person name="Barrero R.A."/>
            <person name="Guerrero F.D."/>
            <person name="Moolhuijzen P."/>
            <person name="Goolsby J.A."/>
            <person name="Tidwell J."/>
            <person name="Bellgard S.E."/>
            <person name="Bellgard M.I."/>
        </authorList>
    </citation>
    <scope>NUCLEOTIDE SEQUENCE</scope>
    <source>
        <tissue evidence="1">Shoot tissue taken approximately 20 cm above the soil surface</tissue>
    </source>
</reference>
<protein>
    <submittedName>
        <fullName evidence="1">Uncharacterized protein</fullName>
    </submittedName>
</protein>
<dbReference type="EMBL" id="GBRH01277962">
    <property type="protein sequence ID" value="JAD19933.1"/>
    <property type="molecule type" value="Transcribed_RNA"/>
</dbReference>